<sequence length="382" mass="44489">MNEKAFLIDWIHRVEYDLKEGRPTKRRPSLVTELYFERHLSKLRELNLPAVIAFGWMKRFCWKKQCTEWFKIASNDSLAKKQPTLLFIKEISKRQPQDKFYLVQYEVQSQLSMPNTPPSVVFKVTSLLREGDSICRYTTKDSLQLSAELTAQTANELKHYVSTRSDNEIGPWLELLSTTELKKLLSTRCLMNFSSKNFTDIDGIGINDSGTLTFVEFKRKDPAHGLRYRLLQNPRLETYLEIAKNLNKKERKAWKVKQAGQIPLKDNQPGAELENTERWETVMPNEGCFGLDTSHAENILLCSNNDWVYRYVIWNHMPATVGELFNHRLVPWSSQDLRYLDIESRHIDGISRADGKKSGSYTKGVPRYQLMIKVEDFLKAEL</sequence>
<dbReference type="AlphaFoldDB" id="A0A844GHI5"/>
<protein>
    <submittedName>
        <fullName evidence="1">Uncharacterized protein</fullName>
    </submittedName>
</protein>
<dbReference type="RefSeq" id="WP_230371309.1">
    <property type="nucleotide sequence ID" value="NZ_WLYX01000001.1"/>
</dbReference>
<proteinExistence type="predicted"/>
<gene>
    <name evidence="1" type="ORF">GKE73_17060</name>
</gene>
<dbReference type="Proteomes" id="UP000446658">
    <property type="component" value="Unassembled WGS sequence"/>
</dbReference>
<comment type="caution">
    <text evidence="1">The sequence shown here is derived from an EMBL/GenBank/DDBJ whole genome shotgun (WGS) entry which is preliminary data.</text>
</comment>
<dbReference type="EMBL" id="WLYX01000001">
    <property type="protein sequence ID" value="MTD34124.1"/>
    <property type="molecule type" value="Genomic_DNA"/>
</dbReference>
<accession>A0A844GHI5</accession>
<evidence type="ECO:0000313" key="2">
    <source>
        <dbReference type="Proteomes" id="UP000446658"/>
    </source>
</evidence>
<keyword evidence="2" id="KW-1185">Reference proteome</keyword>
<organism evidence="1 2">
    <name type="scientific">Paludibacterium denitrificans</name>
    <dbReference type="NCBI Taxonomy" id="2675226"/>
    <lineage>
        <taxon>Bacteria</taxon>
        <taxon>Pseudomonadati</taxon>
        <taxon>Pseudomonadota</taxon>
        <taxon>Betaproteobacteria</taxon>
        <taxon>Neisseriales</taxon>
        <taxon>Chromobacteriaceae</taxon>
        <taxon>Paludibacterium</taxon>
    </lineage>
</organism>
<reference evidence="1 2" key="1">
    <citation type="submission" date="2019-11" db="EMBL/GenBank/DDBJ databases">
        <title>Draft genome sequence of Paludibacterium sp. dN18-1.</title>
        <authorList>
            <person name="Im W.-T."/>
        </authorList>
    </citation>
    <scope>NUCLEOTIDE SEQUENCE [LARGE SCALE GENOMIC DNA]</scope>
    <source>
        <strain evidence="2">dN 18-1</strain>
    </source>
</reference>
<name>A0A844GHI5_9NEIS</name>
<evidence type="ECO:0000313" key="1">
    <source>
        <dbReference type="EMBL" id="MTD34124.1"/>
    </source>
</evidence>